<comment type="caution">
    <text evidence="3">The sequence shown here is derived from an EMBL/GenBank/DDBJ whole genome shotgun (WGS) entry which is preliminary data.</text>
</comment>
<dbReference type="OrthoDB" id="9798220at2"/>
<dbReference type="GO" id="GO:0005506">
    <property type="term" value="F:iron ion binding"/>
    <property type="evidence" value="ECO:0007669"/>
    <property type="project" value="InterPro"/>
</dbReference>
<dbReference type="Gene3D" id="3.30.300.130">
    <property type="entry name" value="Fe-S cluster assembly (FSCA)"/>
    <property type="match status" value="1"/>
</dbReference>
<dbReference type="GO" id="GO:0051536">
    <property type="term" value="F:iron-sulfur cluster binding"/>
    <property type="evidence" value="ECO:0007669"/>
    <property type="project" value="InterPro"/>
</dbReference>
<dbReference type="Pfam" id="PF01106">
    <property type="entry name" value="NifU"/>
    <property type="match status" value="1"/>
</dbReference>
<reference evidence="3 4" key="1">
    <citation type="journal article" date="2017" name="Infect. Genet. Evol.">
        <title>The new phylogeny of the genus Mycobacterium: The old and the news.</title>
        <authorList>
            <person name="Tortoli E."/>
            <person name="Fedrizzi T."/>
            <person name="Meehan C.J."/>
            <person name="Trovato A."/>
            <person name="Grottola A."/>
            <person name="Giacobazzi E."/>
            <person name="Serpini G.F."/>
            <person name="Tagliazucchi S."/>
            <person name="Fabio A."/>
            <person name="Bettua C."/>
            <person name="Bertorelli R."/>
            <person name="Frascaro F."/>
            <person name="De Sanctis V."/>
            <person name="Pecorari M."/>
            <person name="Jousson O."/>
            <person name="Segata N."/>
            <person name="Cirillo D.M."/>
        </authorList>
    </citation>
    <scope>NUCLEOTIDE SEQUENCE [LARGE SCALE GENOMIC DNA]</scope>
    <source>
        <strain evidence="3 4">CIP1034565</strain>
    </source>
</reference>
<sequence>MMTMTAVALHPQSSGDPRMLRWVTSSQLPAALPALDQLVEQGVLDRGEIGPGEIRTWLADGRSWADAGPVVRTALFTALRDLPPTAELAPAELRRRVVELIERDVEPYAASHGGGITVESIDDGVLTVSMSGACKGCALGHKTLDDLVRETVTAHFPQITTVRATNPKRSWLSLGMPSRRGSGR</sequence>
<evidence type="ECO:0000313" key="4">
    <source>
        <dbReference type="Proteomes" id="UP000230551"/>
    </source>
</evidence>
<dbReference type="InterPro" id="IPR034904">
    <property type="entry name" value="FSCA_dom_sf"/>
</dbReference>
<dbReference type="SUPFAM" id="SSF117916">
    <property type="entry name" value="Fe-S cluster assembly (FSCA) domain-like"/>
    <property type="match status" value="1"/>
</dbReference>
<keyword evidence="4" id="KW-1185">Reference proteome</keyword>
<name>A0A2G5PB24_9MYCO</name>
<feature type="domain" description="NIF system FeS cluster assembly NifU C-terminal" evidence="2">
    <location>
        <begin position="98"/>
        <end position="162"/>
    </location>
</feature>
<dbReference type="Proteomes" id="UP000230551">
    <property type="component" value="Unassembled WGS sequence"/>
</dbReference>
<evidence type="ECO:0000256" key="1">
    <source>
        <dbReference type="ARBA" id="ARBA00049958"/>
    </source>
</evidence>
<dbReference type="STRING" id="85968.GCA_900073015_01213"/>
<dbReference type="AlphaFoldDB" id="A0A2G5PB24"/>
<dbReference type="InterPro" id="IPR001075">
    <property type="entry name" value="NIF_FeS_clus_asmbl_NifU_C"/>
</dbReference>
<comment type="function">
    <text evidence="1">May be involved in the formation or repair of [Fe-S] clusters present in iron-sulfur proteins.</text>
</comment>
<evidence type="ECO:0000259" key="2">
    <source>
        <dbReference type="Pfam" id="PF01106"/>
    </source>
</evidence>
<proteinExistence type="predicted"/>
<dbReference type="GO" id="GO:0016226">
    <property type="term" value="P:iron-sulfur cluster assembly"/>
    <property type="evidence" value="ECO:0007669"/>
    <property type="project" value="InterPro"/>
</dbReference>
<gene>
    <name evidence="3" type="ORF">CQY22_008975</name>
</gene>
<dbReference type="PANTHER" id="PTHR11178">
    <property type="entry name" value="IRON-SULFUR CLUSTER SCAFFOLD PROTEIN NFU-RELATED"/>
    <property type="match status" value="1"/>
</dbReference>
<dbReference type="EMBL" id="PDCN02000009">
    <property type="protein sequence ID" value="PIB75545.1"/>
    <property type="molecule type" value="Genomic_DNA"/>
</dbReference>
<organism evidence="3 4">
    <name type="scientific">Mycolicibacterium brumae</name>
    <dbReference type="NCBI Taxonomy" id="85968"/>
    <lineage>
        <taxon>Bacteria</taxon>
        <taxon>Bacillati</taxon>
        <taxon>Actinomycetota</taxon>
        <taxon>Actinomycetes</taxon>
        <taxon>Mycobacteriales</taxon>
        <taxon>Mycobacteriaceae</taxon>
        <taxon>Mycolicibacterium</taxon>
    </lineage>
</organism>
<protein>
    <submittedName>
        <fullName evidence="3">NifU family protein</fullName>
    </submittedName>
</protein>
<accession>A0A2G5PB24</accession>
<evidence type="ECO:0000313" key="3">
    <source>
        <dbReference type="EMBL" id="PIB75545.1"/>
    </source>
</evidence>